<dbReference type="Gene3D" id="2.40.160.50">
    <property type="entry name" value="membrane protein fhac: a member of the omp85/tpsb transporter family"/>
    <property type="match status" value="1"/>
</dbReference>
<evidence type="ECO:0000256" key="2">
    <source>
        <dbReference type="ARBA" id="ARBA00010913"/>
    </source>
</evidence>
<dbReference type="AlphaFoldDB" id="B6JZC2"/>
<comment type="similarity">
    <text evidence="2">Belongs to the SAM50/omp85 family.</text>
</comment>
<evidence type="ECO:0000256" key="3">
    <source>
        <dbReference type="ARBA" id="ARBA00022452"/>
    </source>
</evidence>
<evidence type="ECO:0000256" key="5">
    <source>
        <dbReference type="ARBA" id="ARBA00023136"/>
    </source>
</evidence>
<feature type="domain" description="Bacterial surface antigen (D15)" evidence="6">
    <location>
        <begin position="152"/>
        <end position="470"/>
    </location>
</feature>
<dbReference type="OMA" id="KHPVARF"/>
<evidence type="ECO:0000313" key="9">
    <source>
        <dbReference type="Proteomes" id="UP000001744"/>
    </source>
</evidence>
<keyword evidence="4" id="KW-0812">Transmembrane</keyword>
<dbReference type="OrthoDB" id="1724197at2759"/>
<accession>B6JZC2</accession>
<evidence type="ECO:0000256" key="1">
    <source>
        <dbReference type="ARBA" id="ARBA00004374"/>
    </source>
</evidence>
<dbReference type="Proteomes" id="UP000001744">
    <property type="component" value="Unassembled WGS sequence"/>
</dbReference>
<keyword evidence="5" id="KW-0472">Membrane</keyword>
<dbReference type="Pfam" id="PF01103">
    <property type="entry name" value="Omp85"/>
    <property type="match status" value="1"/>
</dbReference>
<dbReference type="GO" id="GO:0005741">
    <property type="term" value="C:mitochondrial outer membrane"/>
    <property type="evidence" value="ECO:0007669"/>
    <property type="project" value="UniProtKB-SubCell"/>
</dbReference>
<gene>
    <name evidence="8" type="primary">sam50</name>
    <name evidence="7" type="ORF">SJAG_01951</name>
</gene>
<dbReference type="EMBL" id="KE651168">
    <property type="protein sequence ID" value="EEB06890.1"/>
    <property type="molecule type" value="Genomic_DNA"/>
</dbReference>
<keyword evidence="3" id="KW-1134">Transmembrane beta strand</keyword>
<dbReference type="InterPro" id="IPR039910">
    <property type="entry name" value="D15-like"/>
</dbReference>
<reference evidence="7 9" key="1">
    <citation type="journal article" date="2011" name="Science">
        <title>Comparative functional genomics of the fission yeasts.</title>
        <authorList>
            <person name="Rhind N."/>
            <person name="Chen Z."/>
            <person name="Yassour M."/>
            <person name="Thompson D.A."/>
            <person name="Haas B.J."/>
            <person name="Habib N."/>
            <person name="Wapinski I."/>
            <person name="Roy S."/>
            <person name="Lin M.F."/>
            <person name="Heiman D.I."/>
            <person name="Young S.K."/>
            <person name="Furuya K."/>
            <person name="Guo Y."/>
            <person name="Pidoux A."/>
            <person name="Chen H.M."/>
            <person name="Robbertse B."/>
            <person name="Goldberg J.M."/>
            <person name="Aoki K."/>
            <person name="Bayne E.H."/>
            <person name="Berlin A.M."/>
            <person name="Desjardins C.A."/>
            <person name="Dobbs E."/>
            <person name="Dukaj L."/>
            <person name="Fan L."/>
            <person name="FitzGerald M.G."/>
            <person name="French C."/>
            <person name="Gujja S."/>
            <person name="Hansen K."/>
            <person name="Keifenheim D."/>
            <person name="Levin J.Z."/>
            <person name="Mosher R.A."/>
            <person name="Mueller C.A."/>
            <person name="Pfiffner J."/>
            <person name="Priest M."/>
            <person name="Russ C."/>
            <person name="Smialowska A."/>
            <person name="Swoboda P."/>
            <person name="Sykes S.M."/>
            <person name="Vaughn M."/>
            <person name="Vengrova S."/>
            <person name="Yoder R."/>
            <person name="Zeng Q."/>
            <person name="Allshire R."/>
            <person name="Baulcombe D."/>
            <person name="Birren B.W."/>
            <person name="Brown W."/>
            <person name="Ekwall K."/>
            <person name="Kellis M."/>
            <person name="Leatherwood J."/>
            <person name="Levin H."/>
            <person name="Margalit H."/>
            <person name="Martienssen R."/>
            <person name="Nieduszynski C.A."/>
            <person name="Spatafora J.W."/>
            <person name="Friedman N."/>
            <person name="Dalgaard J.Z."/>
            <person name="Baumann P."/>
            <person name="Niki H."/>
            <person name="Regev A."/>
            <person name="Nusbaum C."/>
        </authorList>
    </citation>
    <scope>NUCLEOTIDE SEQUENCE [LARGE SCALE GENOMIC DNA]</scope>
    <source>
        <strain evidence="9">yFS275 / FY16936</strain>
    </source>
</reference>
<evidence type="ECO:0000256" key="4">
    <source>
        <dbReference type="ARBA" id="ARBA00022692"/>
    </source>
</evidence>
<keyword evidence="9" id="KW-1185">Reference proteome</keyword>
<dbReference type="JaponicusDB" id="SJAG_01951">
    <property type="gene designation" value="sam50"/>
</dbReference>
<dbReference type="GeneID" id="7049946"/>
<evidence type="ECO:0000259" key="6">
    <source>
        <dbReference type="Pfam" id="PF01103"/>
    </source>
</evidence>
<dbReference type="eggNOG" id="KOG2602">
    <property type="taxonomic scope" value="Eukaryota"/>
</dbReference>
<evidence type="ECO:0000313" key="7">
    <source>
        <dbReference type="EMBL" id="EEB06890.1"/>
    </source>
</evidence>
<name>B6JZC2_SCHJY</name>
<dbReference type="GO" id="GO:0045040">
    <property type="term" value="P:protein insertion into mitochondrial outer membrane"/>
    <property type="evidence" value="ECO:0000318"/>
    <property type="project" value="GO_Central"/>
</dbReference>
<dbReference type="PANTHER" id="PTHR12815">
    <property type="entry name" value="SORTING AND ASSEMBLY MACHINERY SAMM50 PROTEIN FAMILY MEMBER"/>
    <property type="match status" value="1"/>
</dbReference>
<dbReference type="VEuPathDB" id="FungiDB:SJAG_01951"/>
<dbReference type="RefSeq" id="XP_002173183.1">
    <property type="nucleotide sequence ID" value="XM_002173147.2"/>
</dbReference>
<dbReference type="HOGENOM" id="CLU_014798_3_1_1"/>
<evidence type="ECO:0000313" key="8">
    <source>
        <dbReference type="JaponicusDB" id="SJAG_01951"/>
    </source>
</evidence>
<dbReference type="InterPro" id="IPR000184">
    <property type="entry name" value="Bac_surfAg_D15"/>
</dbReference>
<dbReference type="PANTHER" id="PTHR12815:SF18">
    <property type="entry name" value="SORTING AND ASSEMBLY MACHINERY COMPONENT 50 HOMOLOG"/>
    <property type="match status" value="1"/>
</dbReference>
<organism evidence="7 9">
    <name type="scientific">Schizosaccharomyces japonicus (strain yFS275 / FY16936)</name>
    <name type="common">Fission yeast</name>
    <dbReference type="NCBI Taxonomy" id="402676"/>
    <lineage>
        <taxon>Eukaryota</taxon>
        <taxon>Fungi</taxon>
        <taxon>Dikarya</taxon>
        <taxon>Ascomycota</taxon>
        <taxon>Taphrinomycotina</taxon>
        <taxon>Schizosaccharomycetes</taxon>
        <taxon>Schizosaccharomycetales</taxon>
        <taxon>Schizosaccharomycetaceae</taxon>
        <taxon>Schizosaccharomyces</taxon>
    </lineage>
</organism>
<proteinExistence type="inferred from homology"/>
<protein>
    <submittedName>
        <fullName evidence="7">SAM complex subunit Sam50</fullName>
    </submittedName>
</protein>
<comment type="subcellular location">
    <subcellularLocation>
        <location evidence="1">Mitochondrion outer membrane</location>
        <topology evidence="1">Multi-pass membrane protein</topology>
    </subcellularLocation>
</comment>
<sequence>MSVSPTDTMENTPAGIDTEQLKLSMEDLAQILNDNSTLPLGIASIRVVGATRTRPSFLEKAVSYKLAQKGNIKSIPLGESLETAQQIAERLMEFGIYEDAKLLIDRASGPIAGENDIDITILVKEKSRLLAKTGTDIGNVEGNVYANILARNAFGGAEFIEGNLSYGTRNRMLASLTFDTPINADPYTHFRVNAINVLRDNKLIASHDILTRDVNASITHKDAWNGFHELKQSLTWRQVTNLVDTASPSIRLAAGDSLKQAFSYSYTLDKRDNPALPTKGGLLKYMLELAGMGPIIGDAKFVKNEIWSQLSIPLNVSHSSCATVGLRAGAIHDLDNETIGICDRFYLGGPTSLRGFTEGRIGPKDGKDCLGGTAYLAASASLTSPVPGVNPSKPFRMQFFINAGGLRMLDQRQPLRTFRDIIQKPCVTSGIGLIYATGVARFELNFTLPLMTTVKDLGRRGFQLGAGLEFL</sequence>
<dbReference type="STRING" id="402676.B6JZC2"/>